<sequence length="83" mass="9222">MPYVTDRRASTQYDGSNVADVLAWLDGTYTVLSETETTLVLRDGEGTRKPIPTGGWLVRDANRSLVWYGSAAAYEERWVVVAP</sequence>
<evidence type="ECO:0000313" key="1">
    <source>
        <dbReference type="EMBL" id="KUF18472.1"/>
    </source>
</evidence>
<dbReference type="OrthoDB" id="4338116at2"/>
<keyword evidence="2" id="KW-1185">Reference proteome</keyword>
<reference evidence="1 2" key="1">
    <citation type="submission" date="2015-12" db="EMBL/GenBank/DDBJ databases">
        <title>Draft genome sequence of Streptomyces silvensis ATCC 53525, a producer of novel hormone antagonists.</title>
        <authorList>
            <person name="Johnston C.W."/>
            <person name="Li Y."/>
            <person name="Magarvey N.A."/>
        </authorList>
    </citation>
    <scope>NUCLEOTIDE SEQUENCE [LARGE SCALE GENOMIC DNA]</scope>
    <source>
        <strain evidence="1 2">ATCC 53525</strain>
    </source>
</reference>
<dbReference type="EMBL" id="LOCL01000030">
    <property type="protein sequence ID" value="KUF18472.1"/>
    <property type="molecule type" value="Genomic_DNA"/>
</dbReference>
<dbReference type="Proteomes" id="UP000054804">
    <property type="component" value="Unassembled WGS sequence"/>
</dbReference>
<organism evidence="1 2">
    <name type="scientific">Streptomyces silvensis</name>
    <dbReference type="NCBI Taxonomy" id="1765722"/>
    <lineage>
        <taxon>Bacteria</taxon>
        <taxon>Bacillati</taxon>
        <taxon>Actinomycetota</taxon>
        <taxon>Actinomycetes</taxon>
        <taxon>Kitasatosporales</taxon>
        <taxon>Streptomycetaceae</taxon>
        <taxon>Streptomyces</taxon>
    </lineage>
</organism>
<comment type="caution">
    <text evidence="1">The sequence shown here is derived from an EMBL/GenBank/DDBJ whole genome shotgun (WGS) entry which is preliminary data.</text>
</comment>
<proteinExistence type="predicted"/>
<gene>
    <name evidence="1" type="ORF">AT728_19195</name>
</gene>
<dbReference type="AlphaFoldDB" id="A0A0W7X6I5"/>
<protein>
    <submittedName>
        <fullName evidence="1">Uncharacterized protein</fullName>
    </submittedName>
</protein>
<dbReference type="STRING" id="1765722.AT728_19195"/>
<name>A0A0W7X6I5_9ACTN</name>
<evidence type="ECO:0000313" key="2">
    <source>
        <dbReference type="Proteomes" id="UP000054804"/>
    </source>
</evidence>
<accession>A0A0W7X6I5</accession>
<dbReference type="RefSeq" id="WP_058847381.1">
    <property type="nucleotide sequence ID" value="NZ_LOCL01000030.1"/>
</dbReference>